<sequence>MTENNTILGIRQISFAYGKRPALDRVSFSVGSGQIMAILGPNGSGKSTLFKLLSTLVPLQSGDMICKGVDYRAGAAPVRPFLGVVFQSPSLDKKLTVRENLRCHAALYGLSGQERDKRIQAWLERLRVADRAQERVETLSGGLARRVEIAKALLHGPALLILDEPSTGLDPRSRAELWDSLVELRDRDRVTILITTHLMEEAEKSDRTLILDEGRVVADESPEELIRRYPHDVLCIHTHHTEQIARFVSERFGSLAMESKPDHLRVEVGSTEGAGIVAAVMGQFAREIGSVTLSRTSLDEVFFKLTGKSFAQSQEKAA</sequence>
<dbReference type="Pfam" id="PF00005">
    <property type="entry name" value="ABC_tran"/>
    <property type="match status" value="1"/>
</dbReference>
<dbReference type="SUPFAM" id="SSF52540">
    <property type="entry name" value="P-loop containing nucleoside triphosphate hydrolases"/>
    <property type="match status" value="1"/>
</dbReference>
<feature type="domain" description="ABC transporter" evidence="3">
    <location>
        <begin position="8"/>
        <end position="238"/>
    </location>
</feature>
<protein>
    <submittedName>
        <fullName evidence="4">ABC transporter ATP-binding protein</fullName>
    </submittedName>
</protein>
<keyword evidence="1" id="KW-0547">Nucleotide-binding</keyword>
<dbReference type="PANTHER" id="PTHR43582:SF5">
    <property type="entry name" value="ABC TRANSPORTER"/>
    <property type="match status" value="1"/>
</dbReference>
<evidence type="ECO:0000313" key="4">
    <source>
        <dbReference type="EMBL" id="MDL5057914.1"/>
    </source>
</evidence>
<dbReference type="GO" id="GO:0005524">
    <property type="term" value="F:ATP binding"/>
    <property type="evidence" value="ECO:0007669"/>
    <property type="project" value="UniProtKB-KW"/>
</dbReference>
<name>A0ABT7M1H0_9CYAN</name>
<dbReference type="EMBL" id="JASVEJ010000040">
    <property type="protein sequence ID" value="MDL5057914.1"/>
    <property type="molecule type" value="Genomic_DNA"/>
</dbReference>
<dbReference type="PANTHER" id="PTHR43582">
    <property type="entry name" value="LINEARMYCIN RESISTANCE ATP-BINDING PROTEIN LNRL"/>
    <property type="match status" value="1"/>
</dbReference>
<keyword evidence="2 4" id="KW-0067">ATP-binding</keyword>
<proteinExistence type="predicted"/>
<dbReference type="Gene3D" id="3.40.50.300">
    <property type="entry name" value="P-loop containing nucleotide triphosphate hydrolases"/>
    <property type="match status" value="1"/>
</dbReference>
<keyword evidence="5" id="KW-1185">Reference proteome</keyword>
<accession>A0ABT7M1H0</accession>
<evidence type="ECO:0000259" key="3">
    <source>
        <dbReference type="PROSITE" id="PS50893"/>
    </source>
</evidence>
<organism evidence="4 5">
    <name type="scientific">Geitlerinema calcuttense NRMC-F 0142</name>
    <dbReference type="NCBI Taxonomy" id="2922238"/>
    <lineage>
        <taxon>Bacteria</taxon>
        <taxon>Bacillati</taxon>
        <taxon>Cyanobacteriota</taxon>
        <taxon>Cyanophyceae</taxon>
        <taxon>Geitlerinematales</taxon>
        <taxon>Geitlerinemataceae</taxon>
        <taxon>Geitlerinema</taxon>
    </lineage>
</organism>
<gene>
    <name evidence="4" type="ORF">QQ055_10685</name>
</gene>
<evidence type="ECO:0000313" key="5">
    <source>
        <dbReference type="Proteomes" id="UP001230986"/>
    </source>
</evidence>
<dbReference type="RefSeq" id="WP_284478236.1">
    <property type="nucleotide sequence ID" value="NZ_JASVEJ010000040.1"/>
</dbReference>
<evidence type="ECO:0000256" key="2">
    <source>
        <dbReference type="ARBA" id="ARBA00022840"/>
    </source>
</evidence>
<dbReference type="InterPro" id="IPR027417">
    <property type="entry name" value="P-loop_NTPase"/>
</dbReference>
<comment type="caution">
    <text evidence="4">The sequence shown here is derived from an EMBL/GenBank/DDBJ whole genome shotgun (WGS) entry which is preliminary data.</text>
</comment>
<dbReference type="InterPro" id="IPR003593">
    <property type="entry name" value="AAA+_ATPase"/>
</dbReference>
<dbReference type="SMART" id="SM00382">
    <property type="entry name" value="AAA"/>
    <property type="match status" value="1"/>
</dbReference>
<dbReference type="Proteomes" id="UP001230986">
    <property type="component" value="Unassembled WGS sequence"/>
</dbReference>
<dbReference type="PROSITE" id="PS50893">
    <property type="entry name" value="ABC_TRANSPORTER_2"/>
    <property type="match status" value="1"/>
</dbReference>
<reference evidence="4 5" key="1">
    <citation type="submission" date="2023-06" db="EMBL/GenBank/DDBJ databases">
        <title>Whole genome sequence of Oscillatoria calcuttensis NRMC-F 0142.</title>
        <authorList>
            <person name="Shakena Fathima T."/>
            <person name="Muralitharan G."/>
            <person name="Thajuddin N."/>
        </authorList>
    </citation>
    <scope>NUCLEOTIDE SEQUENCE [LARGE SCALE GENOMIC DNA]</scope>
    <source>
        <strain evidence="4 5">NRMC-F 0142</strain>
    </source>
</reference>
<dbReference type="InterPro" id="IPR003439">
    <property type="entry name" value="ABC_transporter-like_ATP-bd"/>
</dbReference>
<evidence type="ECO:0000256" key="1">
    <source>
        <dbReference type="ARBA" id="ARBA00022741"/>
    </source>
</evidence>